<name>R6TJ55_9BACT</name>
<dbReference type="GO" id="GO:0051536">
    <property type="term" value="F:iron-sulfur cluster binding"/>
    <property type="evidence" value="ECO:0007669"/>
    <property type="project" value="InterPro"/>
</dbReference>
<reference evidence="2" key="1">
    <citation type="submission" date="2012-11" db="EMBL/GenBank/DDBJ databases">
        <title>Dependencies among metagenomic species, viruses, plasmids and units of genetic variation.</title>
        <authorList>
            <person name="Nielsen H.B."/>
            <person name="Almeida M."/>
            <person name="Juncker A.S."/>
            <person name="Rasmussen S."/>
            <person name="Li J."/>
            <person name="Sunagawa S."/>
            <person name="Plichta D."/>
            <person name="Gautier L."/>
            <person name="Le Chatelier E."/>
            <person name="Peletier E."/>
            <person name="Bonde I."/>
            <person name="Nielsen T."/>
            <person name="Manichanh C."/>
            <person name="Arumugam M."/>
            <person name="Batto J."/>
            <person name="Santos M.B.Q.D."/>
            <person name="Blom N."/>
            <person name="Borruel N."/>
            <person name="Burgdorf K.S."/>
            <person name="Boumezbeur F."/>
            <person name="Casellas F."/>
            <person name="Dore J."/>
            <person name="Guarner F."/>
            <person name="Hansen T."/>
            <person name="Hildebrand F."/>
            <person name="Kaas R.S."/>
            <person name="Kennedy S."/>
            <person name="Kristiansen K."/>
            <person name="Kultima J.R."/>
            <person name="Leonard P."/>
            <person name="Levenez F."/>
            <person name="Lund O."/>
            <person name="Moumen B."/>
            <person name="Le Paslier D."/>
            <person name="Pons N."/>
            <person name="Pedersen O."/>
            <person name="Prifti E."/>
            <person name="Qin J."/>
            <person name="Raes J."/>
            <person name="Tap J."/>
            <person name="Tims S."/>
            <person name="Ussery D.W."/>
            <person name="Yamada T."/>
            <person name="MetaHit consortium"/>
            <person name="Renault P."/>
            <person name="Sicheritz-Ponten T."/>
            <person name="Bork P."/>
            <person name="Wang J."/>
            <person name="Brunak S."/>
            <person name="Ehrlich S.D."/>
        </authorList>
    </citation>
    <scope>NUCLEOTIDE SEQUENCE [LARGE SCALE GENOMIC DNA]</scope>
</reference>
<dbReference type="GO" id="GO:0016226">
    <property type="term" value="P:iron-sulfur cluster assembly"/>
    <property type="evidence" value="ECO:0007669"/>
    <property type="project" value="InterPro"/>
</dbReference>
<proteinExistence type="predicted"/>
<dbReference type="EMBL" id="CBFW010000160">
    <property type="protein sequence ID" value="CDC73433.1"/>
    <property type="molecule type" value="Genomic_DNA"/>
</dbReference>
<evidence type="ECO:0000313" key="2">
    <source>
        <dbReference type="EMBL" id="CDC73433.1"/>
    </source>
</evidence>
<dbReference type="Pfam" id="PF01592">
    <property type="entry name" value="NifU_N"/>
    <property type="match status" value="1"/>
</dbReference>
<dbReference type="AlphaFoldDB" id="R6TJ55"/>
<dbReference type="NCBIfam" id="TIGR03419">
    <property type="entry name" value="NifU_clost"/>
    <property type="match status" value="1"/>
</dbReference>
<feature type="domain" description="NIF system FeS cluster assembly NifU N-terminal" evidence="1">
    <location>
        <begin position="5"/>
        <end position="124"/>
    </location>
</feature>
<dbReference type="InterPro" id="IPR002871">
    <property type="entry name" value="NIF_FeS_clus_asmbl_NifU_N"/>
</dbReference>
<dbReference type="CDD" id="cd06664">
    <property type="entry name" value="IscU_like"/>
    <property type="match status" value="1"/>
</dbReference>
<dbReference type="SUPFAM" id="SSF82649">
    <property type="entry name" value="SufE/NifU"/>
    <property type="match status" value="1"/>
</dbReference>
<evidence type="ECO:0000259" key="1">
    <source>
        <dbReference type="Pfam" id="PF01592"/>
    </source>
</evidence>
<dbReference type="STRING" id="1263015.BN580_01240"/>
<protein>
    <submittedName>
        <fullName evidence="2">FeS cluster assembly scaffold protein NifU Clostridium type</fullName>
    </submittedName>
</protein>
<dbReference type="Gene3D" id="3.90.1010.10">
    <property type="match status" value="1"/>
</dbReference>
<comment type="caution">
    <text evidence="2">The sequence shown here is derived from an EMBL/GenBank/DDBJ whole genome shotgun (WGS) entry which is preliminary data.</text>
</comment>
<accession>R6TJ55</accession>
<sequence>MAMNYSAKVMDHFSNPRNVGEIENPSAVGEVGNAVCGDIMKIYLKIENNIITDVKFRTFGCGAAIATSSMATELIKGKSVDEALALTNKAVIEALDGLPPAKIHCSVLAEEAVKAAINDYYQRNGIDKQVEVHGVTCHGDCSSCTVEH</sequence>
<dbReference type="PANTHER" id="PTHR10093">
    <property type="entry name" value="IRON-SULFUR CLUSTER ASSEMBLY ENZYME NIFU HOMOLOG"/>
    <property type="match status" value="1"/>
</dbReference>
<evidence type="ECO:0000313" key="3">
    <source>
        <dbReference type="Proteomes" id="UP000017938"/>
    </source>
</evidence>
<dbReference type="Proteomes" id="UP000017938">
    <property type="component" value="Unassembled WGS sequence"/>
</dbReference>
<organism evidence="2 3">
    <name type="scientific">Candidatus Colimorpha enterica</name>
    <dbReference type="NCBI Taxonomy" id="3083063"/>
    <lineage>
        <taxon>Bacteria</taxon>
        <taxon>Pseudomonadati</taxon>
        <taxon>Bacteroidota</taxon>
        <taxon>Bacteroidia</taxon>
        <taxon>Bacteroidales</taxon>
        <taxon>Candidatus Colimorpha</taxon>
    </lineage>
</organism>
<dbReference type="GO" id="GO:0005506">
    <property type="term" value="F:iron ion binding"/>
    <property type="evidence" value="ECO:0007669"/>
    <property type="project" value="InterPro"/>
</dbReference>
<dbReference type="InterPro" id="IPR017787">
    <property type="entry name" value="NIF_FeS_clus_asmbl_NifU-like"/>
</dbReference>
<gene>
    <name evidence="2" type="ORF">BN580_01240</name>
</gene>